<name>A0A199W360_ANACO</name>
<evidence type="ECO:0000313" key="2">
    <source>
        <dbReference type="Proteomes" id="UP000092600"/>
    </source>
</evidence>
<dbReference type="AlphaFoldDB" id="A0A199W360"/>
<protein>
    <submittedName>
        <fullName evidence="1">Uncharacterized protein</fullName>
    </submittedName>
</protein>
<dbReference type="EMBL" id="LSRQ01000326">
    <property type="protein sequence ID" value="OAY83638.1"/>
    <property type="molecule type" value="Genomic_DNA"/>
</dbReference>
<dbReference type="PANTHER" id="PTHR31390:SF2">
    <property type="entry name" value="EXPRESSED PROTEIN"/>
    <property type="match status" value="1"/>
</dbReference>
<dbReference type="Proteomes" id="UP000092600">
    <property type="component" value="Unassembled WGS sequence"/>
</dbReference>
<sequence>MEDGARLGEDKDRSCAISELEPTKNSKKCLQNSCPCSNQLACPNYTSVARPNKSSASCTVESGGVNYDPLDVFSRSPAFLSFPTSVISLDFIIKSLRNRRTHSINALTDFVMGYSWNSSKWDIVKSPFRRWAVDSIQAMVDMRTVSANPLASQPGNGNCDMPKNDGGVIIPLRKQTPEFSFSEKSFLSCSSITSKGPYNSASSAHNFVSTWHSSLYLEKWPSLLRTRKDISNHPSGASKLVGRMKVLSSFILDPDSANFIETEFILFGLNEDNSRDTKASSSVVTAKGFAKKVREILKPNHSLKTKYSHKSERSSSYVETPDEVIICELNDDDNLPSNLVDDFMPNFELAAIVVRNYQHRHEKESVSGGWGLKFLGKAKLTHVDIPIEPLFSTKGCEQSCLQNRMKSSSRINVVVPAGFHGGPITNSGGPSSLTERWRSGGSCDCGGWDVGCPITVFNNNSISYEATAKMEPKELNSIDLFFEGSNYNDPILRLVHESEGLCIIYIPPTLSALQCFAIGVAIIHSQASELYPKL</sequence>
<gene>
    <name evidence="1" type="ORF">ACMD2_23585</name>
</gene>
<dbReference type="InterPro" id="IPR021916">
    <property type="entry name" value="DUF3527"/>
</dbReference>
<proteinExistence type="predicted"/>
<evidence type="ECO:0000313" key="1">
    <source>
        <dbReference type="EMBL" id="OAY83638.1"/>
    </source>
</evidence>
<dbReference type="Pfam" id="PF12043">
    <property type="entry name" value="DUF3527"/>
    <property type="match status" value="1"/>
</dbReference>
<reference evidence="1 2" key="1">
    <citation type="journal article" date="2016" name="DNA Res.">
        <title>The draft genome of MD-2 pineapple using hybrid error correction of long reads.</title>
        <authorList>
            <person name="Redwan R.M."/>
            <person name="Saidin A."/>
            <person name="Kumar S.V."/>
        </authorList>
    </citation>
    <scope>NUCLEOTIDE SEQUENCE [LARGE SCALE GENOMIC DNA]</scope>
    <source>
        <strain evidence="2">cv. MD2</strain>
        <tissue evidence="1">Leaf</tissue>
    </source>
</reference>
<dbReference type="PANTHER" id="PTHR31390">
    <property type="entry name" value="EXPRESSED PROTEIN"/>
    <property type="match status" value="1"/>
</dbReference>
<organism evidence="1 2">
    <name type="scientific">Ananas comosus</name>
    <name type="common">Pineapple</name>
    <name type="synonym">Ananas ananas</name>
    <dbReference type="NCBI Taxonomy" id="4615"/>
    <lineage>
        <taxon>Eukaryota</taxon>
        <taxon>Viridiplantae</taxon>
        <taxon>Streptophyta</taxon>
        <taxon>Embryophyta</taxon>
        <taxon>Tracheophyta</taxon>
        <taxon>Spermatophyta</taxon>
        <taxon>Magnoliopsida</taxon>
        <taxon>Liliopsida</taxon>
        <taxon>Poales</taxon>
        <taxon>Bromeliaceae</taxon>
        <taxon>Bromelioideae</taxon>
        <taxon>Ananas</taxon>
    </lineage>
</organism>
<dbReference type="STRING" id="4615.A0A199W360"/>
<accession>A0A199W360</accession>
<comment type="caution">
    <text evidence="1">The sequence shown here is derived from an EMBL/GenBank/DDBJ whole genome shotgun (WGS) entry which is preliminary data.</text>
</comment>